<dbReference type="STRING" id="1449351.RISW2_16825"/>
<dbReference type="Proteomes" id="UP000023430">
    <property type="component" value="Unassembled WGS sequence"/>
</dbReference>
<dbReference type="RefSeq" id="WP_043774282.1">
    <property type="nucleotide sequence ID" value="NZ_JAME01000042.1"/>
</dbReference>
<proteinExistence type="predicted"/>
<dbReference type="AlphaFoldDB" id="X7F2F9"/>
<evidence type="ECO:0008006" key="3">
    <source>
        <dbReference type="Google" id="ProtNLM"/>
    </source>
</evidence>
<comment type="caution">
    <text evidence="1">The sequence shown here is derived from an EMBL/GenBank/DDBJ whole genome shotgun (WGS) entry which is preliminary data.</text>
</comment>
<organism evidence="1 2">
    <name type="scientific">Roseivivax isoporae LMG 25204</name>
    <dbReference type="NCBI Taxonomy" id="1449351"/>
    <lineage>
        <taxon>Bacteria</taxon>
        <taxon>Pseudomonadati</taxon>
        <taxon>Pseudomonadota</taxon>
        <taxon>Alphaproteobacteria</taxon>
        <taxon>Rhodobacterales</taxon>
        <taxon>Roseobacteraceae</taxon>
        <taxon>Roseivivax</taxon>
    </lineage>
</organism>
<protein>
    <recommendedName>
        <fullName evidence="3">Pyrrolo-quinoline quinone</fullName>
    </recommendedName>
</protein>
<dbReference type="InterPro" id="IPR007263">
    <property type="entry name" value="DCC1-like"/>
</dbReference>
<accession>X7F2F9</accession>
<evidence type="ECO:0000313" key="2">
    <source>
        <dbReference type="Proteomes" id="UP000023430"/>
    </source>
</evidence>
<sequence>MSDHITVLYDGHCPFCASYTSMLRLRASVGRVDLVDARSDDPRVAAARAAGHDLDAGMVVTWRGRQFHGRDAVHLLATLSAPGGILNDLQRRVFASPRRAALAYPVLARGRRLFLRLAGRPPIGTRRE</sequence>
<evidence type="ECO:0000313" key="1">
    <source>
        <dbReference type="EMBL" id="ETX27072.1"/>
    </source>
</evidence>
<reference evidence="1 2" key="1">
    <citation type="submission" date="2014-01" db="EMBL/GenBank/DDBJ databases">
        <title>Roseivivax isoporae LMG 25204 Genome Sequencing.</title>
        <authorList>
            <person name="Lai Q."/>
            <person name="Li G."/>
            <person name="Shao Z."/>
        </authorList>
    </citation>
    <scope>NUCLEOTIDE SEQUENCE [LARGE SCALE GENOMIC DNA]</scope>
    <source>
        <strain evidence="1 2">LMG 25204</strain>
    </source>
</reference>
<gene>
    <name evidence="1" type="ORF">RISW2_16825</name>
</gene>
<dbReference type="eggNOG" id="COG3011">
    <property type="taxonomic scope" value="Bacteria"/>
</dbReference>
<dbReference type="OrthoDB" id="9785438at2"/>
<keyword evidence="2" id="KW-1185">Reference proteome</keyword>
<name>X7F2F9_9RHOB</name>
<dbReference type="GO" id="GO:0015035">
    <property type="term" value="F:protein-disulfide reductase activity"/>
    <property type="evidence" value="ECO:0007669"/>
    <property type="project" value="InterPro"/>
</dbReference>
<dbReference type="Pfam" id="PF04134">
    <property type="entry name" value="DCC1-like"/>
    <property type="match status" value="1"/>
</dbReference>
<dbReference type="EMBL" id="JAME01000042">
    <property type="protein sequence ID" value="ETX27072.1"/>
    <property type="molecule type" value="Genomic_DNA"/>
</dbReference>